<dbReference type="Proteomes" id="UP001233999">
    <property type="component" value="Unassembled WGS sequence"/>
</dbReference>
<dbReference type="SMART" id="SM00020">
    <property type="entry name" value="Tryp_SPc"/>
    <property type="match status" value="1"/>
</dbReference>
<dbReference type="Gene3D" id="2.40.10.10">
    <property type="entry name" value="Trypsin-like serine proteases"/>
    <property type="match status" value="2"/>
</dbReference>
<feature type="domain" description="Peptidase S1" evidence="11">
    <location>
        <begin position="140"/>
        <end position="399"/>
    </location>
</feature>
<dbReference type="InterPro" id="IPR001314">
    <property type="entry name" value="Peptidase_S1A"/>
</dbReference>
<dbReference type="SMART" id="SM00680">
    <property type="entry name" value="CLIP"/>
    <property type="match status" value="1"/>
</dbReference>
<proteinExistence type="inferred from homology"/>
<dbReference type="EC" id="3.4.21.-" evidence="9"/>
<dbReference type="SUPFAM" id="SSF50494">
    <property type="entry name" value="Trypsin-like serine proteases"/>
    <property type="match status" value="1"/>
</dbReference>
<evidence type="ECO:0000256" key="8">
    <source>
        <dbReference type="ARBA" id="ARBA00024195"/>
    </source>
</evidence>
<feature type="domain" description="Clip" evidence="12">
    <location>
        <begin position="30"/>
        <end position="83"/>
    </location>
</feature>
<evidence type="ECO:0000256" key="6">
    <source>
        <dbReference type="ARBA" id="ARBA00023157"/>
    </source>
</evidence>
<keyword evidence="4 9" id="KW-0720">Serine protease</keyword>
<keyword evidence="5" id="KW-0865">Zymogen</keyword>
<evidence type="ECO:0000259" key="12">
    <source>
        <dbReference type="PROSITE" id="PS51888"/>
    </source>
</evidence>
<feature type="chain" id="PRO_5041780488" description="CLIP domain-containing serine protease" evidence="10">
    <location>
        <begin position="19"/>
        <end position="400"/>
    </location>
</feature>
<dbReference type="AlphaFoldDB" id="A0AAD8EMF0"/>
<dbReference type="Pfam" id="PF12032">
    <property type="entry name" value="CLIP"/>
    <property type="match status" value="1"/>
</dbReference>
<dbReference type="Gene3D" id="3.30.1640.30">
    <property type="match status" value="1"/>
</dbReference>
<dbReference type="FunFam" id="2.40.10.10:FF:000028">
    <property type="entry name" value="Serine protease easter"/>
    <property type="match status" value="1"/>
</dbReference>
<keyword evidence="2 10" id="KW-0732">Signal</keyword>
<feature type="signal peptide" evidence="10">
    <location>
        <begin position="1"/>
        <end position="18"/>
    </location>
</feature>
<dbReference type="PANTHER" id="PTHR24256">
    <property type="entry name" value="TRYPTASE-RELATED"/>
    <property type="match status" value="1"/>
</dbReference>
<dbReference type="InterPro" id="IPR009003">
    <property type="entry name" value="Peptidase_S1_PA"/>
</dbReference>
<evidence type="ECO:0000256" key="2">
    <source>
        <dbReference type="ARBA" id="ARBA00022729"/>
    </source>
</evidence>
<reference evidence="13" key="1">
    <citation type="journal article" date="2023" name="IScience">
        <title>Live-bearing cockroach genome reveals convergent evolutionary mechanisms linked to viviparity in insects and beyond.</title>
        <authorList>
            <person name="Fouks B."/>
            <person name="Harrison M.C."/>
            <person name="Mikhailova A.A."/>
            <person name="Marchal E."/>
            <person name="English S."/>
            <person name="Carruthers M."/>
            <person name="Jennings E.C."/>
            <person name="Chiamaka E.L."/>
            <person name="Frigard R.A."/>
            <person name="Pippel M."/>
            <person name="Attardo G.M."/>
            <person name="Benoit J.B."/>
            <person name="Bornberg-Bauer E."/>
            <person name="Tobe S.S."/>
        </authorList>
    </citation>
    <scope>NUCLEOTIDE SEQUENCE</scope>
    <source>
        <strain evidence="13">Stay&amp;Tobe</strain>
    </source>
</reference>
<accession>A0AAD8EMF0</accession>
<dbReference type="InterPro" id="IPR051487">
    <property type="entry name" value="Ser/Thr_Proteases_Immune/Dev"/>
</dbReference>
<sequence>MLTRLLLVFSYSATLGLAQHGYWGVQQNGNCQDPSGQNGQCISLVQCPHLEAILKQRPLTQAKVQFLRDAQCGFEGRYPKVCCALRRSAISIENVTNEVKKLESAWKLRTPEEQRQPDNGDHPNLRLLPTDCGFDTSDKIWGGGVTELDELPWMALLQYQTATGNKQFLCGGAVINKRYILTAAHCLHREDLKLLYQIVMVRLGEFDLTTDPDCDKDYISGKESCAPTPQDFGVEKIIIHPEYSPRSANKWYDIGLIRVNKDIKFTDFVKPVCLPLSAETRGRYVGNTVVVAGWGRTQTMKQSNLKMKIQLPVVSNEECNKMYQQKNRQIGESQLCAGGEKDRDSCSGDSGSPLMITAGNRYSVAGIVSYGLDTCGSENWPGVYTRVSDFTNWILDQLKQ</sequence>
<dbReference type="PROSITE" id="PS00135">
    <property type="entry name" value="TRYPSIN_SER"/>
    <property type="match status" value="1"/>
</dbReference>
<keyword evidence="14" id="KW-1185">Reference proteome</keyword>
<dbReference type="InterPro" id="IPR022700">
    <property type="entry name" value="CLIP"/>
</dbReference>
<keyword evidence="7" id="KW-0325">Glycoprotein</keyword>
<evidence type="ECO:0000259" key="11">
    <source>
        <dbReference type="PROSITE" id="PS50240"/>
    </source>
</evidence>
<dbReference type="PROSITE" id="PS00134">
    <property type="entry name" value="TRYPSIN_HIS"/>
    <property type="match status" value="1"/>
</dbReference>
<reference evidence="13" key="2">
    <citation type="submission" date="2023-05" db="EMBL/GenBank/DDBJ databases">
        <authorList>
            <person name="Fouks B."/>
        </authorList>
    </citation>
    <scope>NUCLEOTIDE SEQUENCE</scope>
    <source>
        <strain evidence="13">Stay&amp;Tobe</strain>
        <tissue evidence="13">Testes</tissue>
    </source>
</reference>
<dbReference type="PRINTS" id="PR00722">
    <property type="entry name" value="CHYMOTRYPSIN"/>
</dbReference>
<comment type="subcellular location">
    <subcellularLocation>
        <location evidence="10">Secreted</location>
    </subcellularLocation>
</comment>
<dbReference type="Pfam" id="PF00089">
    <property type="entry name" value="Trypsin"/>
    <property type="match status" value="1"/>
</dbReference>
<evidence type="ECO:0000256" key="7">
    <source>
        <dbReference type="ARBA" id="ARBA00023180"/>
    </source>
</evidence>
<evidence type="ECO:0000256" key="9">
    <source>
        <dbReference type="RuleBase" id="RU363034"/>
    </source>
</evidence>
<comment type="similarity">
    <text evidence="8 10">Belongs to the peptidase S1 family. CLIP subfamily.</text>
</comment>
<dbReference type="FunFam" id="2.40.10.10:FF:000084">
    <property type="entry name" value="Serine protease easter"/>
    <property type="match status" value="1"/>
</dbReference>
<dbReference type="GO" id="GO:0005576">
    <property type="term" value="C:extracellular region"/>
    <property type="evidence" value="ECO:0007669"/>
    <property type="project" value="UniProtKB-SubCell"/>
</dbReference>
<keyword evidence="1 9" id="KW-0645">Protease</keyword>
<evidence type="ECO:0000256" key="3">
    <source>
        <dbReference type="ARBA" id="ARBA00022801"/>
    </source>
</evidence>
<dbReference type="PROSITE" id="PS51888">
    <property type="entry name" value="CLIP"/>
    <property type="match status" value="1"/>
</dbReference>
<dbReference type="GO" id="GO:0006508">
    <property type="term" value="P:proteolysis"/>
    <property type="evidence" value="ECO:0007669"/>
    <property type="project" value="UniProtKB-KW"/>
</dbReference>
<dbReference type="InterPro" id="IPR001254">
    <property type="entry name" value="Trypsin_dom"/>
</dbReference>
<dbReference type="CDD" id="cd00190">
    <property type="entry name" value="Tryp_SPc"/>
    <property type="match status" value="1"/>
</dbReference>
<evidence type="ECO:0000256" key="5">
    <source>
        <dbReference type="ARBA" id="ARBA00023145"/>
    </source>
</evidence>
<evidence type="ECO:0000313" key="13">
    <source>
        <dbReference type="EMBL" id="KAJ9596095.1"/>
    </source>
</evidence>
<gene>
    <name evidence="13" type="ORF">L9F63_012679</name>
</gene>
<comment type="domain">
    <text evidence="10">The clip domain consists of 35-55 residues which are 'knitted' together usually by 3 conserved disulfide bonds forming a clip-like compact structure.</text>
</comment>
<dbReference type="InterPro" id="IPR033116">
    <property type="entry name" value="TRYPSIN_SER"/>
</dbReference>
<dbReference type="GO" id="GO:0035008">
    <property type="term" value="P:positive regulation of melanization defense response"/>
    <property type="evidence" value="ECO:0007669"/>
    <property type="project" value="UniProtKB-ARBA"/>
</dbReference>
<protein>
    <recommendedName>
        <fullName evidence="10">CLIP domain-containing serine protease</fullName>
        <ecNumber evidence="9">3.4.21.-</ecNumber>
    </recommendedName>
</protein>
<comment type="caution">
    <text evidence="13">The sequence shown here is derived from an EMBL/GenBank/DDBJ whole genome shotgun (WGS) entry which is preliminary data.</text>
</comment>
<dbReference type="FunFam" id="3.30.1640.30:FF:000001">
    <property type="entry name" value="Serine protease 7"/>
    <property type="match status" value="1"/>
</dbReference>
<evidence type="ECO:0000256" key="4">
    <source>
        <dbReference type="ARBA" id="ARBA00022825"/>
    </source>
</evidence>
<dbReference type="PROSITE" id="PS50240">
    <property type="entry name" value="TRYPSIN_DOM"/>
    <property type="match status" value="1"/>
</dbReference>
<dbReference type="InterPro" id="IPR018114">
    <property type="entry name" value="TRYPSIN_HIS"/>
</dbReference>
<evidence type="ECO:0000256" key="10">
    <source>
        <dbReference type="RuleBase" id="RU366078"/>
    </source>
</evidence>
<keyword evidence="10" id="KW-0964">Secreted</keyword>
<organism evidence="13 14">
    <name type="scientific">Diploptera punctata</name>
    <name type="common">Pacific beetle cockroach</name>
    <dbReference type="NCBI Taxonomy" id="6984"/>
    <lineage>
        <taxon>Eukaryota</taxon>
        <taxon>Metazoa</taxon>
        <taxon>Ecdysozoa</taxon>
        <taxon>Arthropoda</taxon>
        <taxon>Hexapoda</taxon>
        <taxon>Insecta</taxon>
        <taxon>Pterygota</taxon>
        <taxon>Neoptera</taxon>
        <taxon>Polyneoptera</taxon>
        <taxon>Dictyoptera</taxon>
        <taxon>Blattodea</taxon>
        <taxon>Blaberoidea</taxon>
        <taxon>Blaberidae</taxon>
        <taxon>Diplopterinae</taxon>
        <taxon>Diploptera</taxon>
    </lineage>
</organism>
<evidence type="ECO:0000256" key="1">
    <source>
        <dbReference type="ARBA" id="ARBA00022670"/>
    </source>
</evidence>
<dbReference type="GO" id="GO:0004252">
    <property type="term" value="F:serine-type endopeptidase activity"/>
    <property type="evidence" value="ECO:0007669"/>
    <property type="project" value="UniProtKB-UniRule"/>
</dbReference>
<keyword evidence="6" id="KW-1015">Disulfide bond</keyword>
<name>A0AAD8EMF0_DIPPU</name>
<dbReference type="EMBL" id="JASPKZ010002294">
    <property type="protein sequence ID" value="KAJ9596095.1"/>
    <property type="molecule type" value="Genomic_DNA"/>
</dbReference>
<keyword evidence="3 9" id="KW-0378">Hydrolase</keyword>
<dbReference type="InterPro" id="IPR038565">
    <property type="entry name" value="CLIP_sf"/>
</dbReference>
<evidence type="ECO:0000313" key="14">
    <source>
        <dbReference type="Proteomes" id="UP001233999"/>
    </source>
</evidence>
<dbReference type="InterPro" id="IPR043504">
    <property type="entry name" value="Peptidase_S1_PA_chymotrypsin"/>
</dbReference>